<organism evidence="5 6">
    <name type="scientific">Plakobranchus ocellatus</name>
    <dbReference type="NCBI Taxonomy" id="259542"/>
    <lineage>
        <taxon>Eukaryota</taxon>
        <taxon>Metazoa</taxon>
        <taxon>Spiralia</taxon>
        <taxon>Lophotrochozoa</taxon>
        <taxon>Mollusca</taxon>
        <taxon>Gastropoda</taxon>
        <taxon>Heterobranchia</taxon>
        <taxon>Euthyneura</taxon>
        <taxon>Panpulmonata</taxon>
        <taxon>Sacoglossa</taxon>
        <taxon>Placobranchoidea</taxon>
        <taxon>Plakobranchidae</taxon>
        <taxon>Plakobranchus</taxon>
    </lineage>
</organism>
<feature type="compositionally biased region" description="Basic and acidic residues" evidence="2">
    <location>
        <begin position="290"/>
        <end position="300"/>
    </location>
</feature>
<dbReference type="SUPFAM" id="SSF49854">
    <property type="entry name" value="Spermadhesin, CUB domain"/>
    <property type="match status" value="1"/>
</dbReference>
<feature type="domain" description="CUB" evidence="4">
    <location>
        <begin position="54"/>
        <end position="151"/>
    </location>
</feature>
<reference evidence="5 6" key="1">
    <citation type="journal article" date="2021" name="Elife">
        <title>Chloroplast acquisition without the gene transfer in kleptoplastic sea slugs, Plakobranchus ocellatus.</title>
        <authorList>
            <person name="Maeda T."/>
            <person name="Takahashi S."/>
            <person name="Yoshida T."/>
            <person name="Shimamura S."/>
            <person name="Takaki Y."/>
            <person name="Nagai Y."/>
            <person name="Toyoda A."/>
            <person name="Suzuki Y."/>
            <person name="Arimoto A."/>
            <person name="Ishii H."/>
            <person name="Satoh N."/>
            <person name="Nishiyama T."/>
            <person name="Hasebe M."/>
            <person name="Maruyama T."/>
            <person name="Minagawa J."/>
            <person name="Obokata J."/>
            <person name="Shigenobu S."/>
        </authorList>
    </citation>
    <scope>NUCLEOTIDE SEQUENCE [LARGE SCALE GENOMIC DNA]</scope>
</reference>
<feature type="transmembrane region" description="Helical" evidence="3">
    <location>
        <begin position="167"/>
        <end position="195"/>
    </location>
</feature>
<sequence length="300" mass="33559">MAVHELSTPHSKVLPFLFGLFWLKCCIIIAISGETVYFDKYGHCQRSGRPFDLEDDDYRLKSTGGDDAHESLNCEMTFRGPSDSGVCLTFQHFEISHCGVNVKIYTSRTASGTVWRTLSCHSRKPSQMCTTGNYVTVKVSKAMLTHNEGYEFEIEVEKSNAVTADKVLFASIGVFIGIVLGVVLLIAIVAGLVLYCCCYHKQRGLHDDYDEVAGPEKGDHHLCLRERSREESLTQPSAPPVDDAWIQSDESLRMISNHQQNAHELPPPYVPPPPYYEDGYHIGRSSAPALHEEDKRSFVS</sequence>
<keyword evidence="3" id="KW-0812">Transmembrane</keyword>
<dbReference type="InterPro" id="IPR035914">
    <property type="entry name" value="Sperma_CUB_dom_sf"/>
</dbReference>
<feature type="region of interest" description="Disordered" evidence="2">
    <location>
        <begin position="276"/>
        <end position="300"/>
    </location>
</feature>
<keyword evidence="1" id="KW-1015">Disulfide bond</keyword>
<evidence type="ECO:0000256" key="2">
    <source>
        <dbReference type="SAM" id="MobiDB-lite"/>
    </source>
</evidence>
<comment type="caution">
    <text evidence="5">The sequence shown here is derived from an EMBL/GenBank/DDBJ whole genome shotgun (WGS) entry which is preliminary data.</text>
</comment>
<evidence type="ECO:0000313" key="5">
    <source>
        <dbReference type="EMBL" id="GFO44546.1"/>
    </source>
</evidence>
<accession>A0AAV4DKP9</accession>
<dbReference type="Pfam" id="PF00431">
    <property type="entry name" value="CUB"/>
    <property type="match status" value="1"/>
</dbReference>
<dbReference type="InterPro" id="IPR000859">
    <property type="entry name" value="CUB_dom"/>
</dbReference>
<keyword evidence="3" id="KW-0472">Membrane</keyword>
<proteinExistence type="predicted"/>
<dbReference type="Proteomes" id="UP000735302">
    <property type="component" value="Unassembled WGS sequence"/>
</dbReference>
<dbReference type="EMBL" id="BLXT01007956">
    <property type="protein sequence ID" value="GFO44546.1"/>
    <property type="molecule type" value="Genomic_DNA"/>
</dbReference>
<feature type="transmembrane region" description="Helical" evidence="3">
    <location>
        <begin position="16"/>
        <end position="38"/>
    </location>
</feature>
<keyword evidence="6" id="KW-1185">Reference proteome</keyword>
<evidence type="ECO:0000256" key="3">
    <source>
        <dbReference type="SAM" id="Phobius"/>
    </source>
</evidence>
<dbReference type="Gene3D" id="2.60.120.290">
    <property type="entry name" value="Spermadhesin, CUB domain"/>
    <property type="match status" value="1"/>
</dbReference>
<evidence type="ECO:0000313" key="6">
    <source>
        <dbReference type="Proteomes" id="UP000735302"/>
    </source>
</evidence>
<evidence type="ECO:0000259" key="4">
    <source>
        <dbReference type="Pfam" id="PF00431"/>
    </source>
</evidence>
<dbReference type="AlphaFoldDB" id="A0AAV4DKP9"/>
<evidence type="ECO:0000256" key="1">
    <source>
        <dbReference type="ARBA" id="ARBA00023157"/>
    </source>
</evidence>
<name>A0AAV4DKP9_9GAST</name>
<protein>
    <recommendedName>
        <fullName evidence="4">CUB domain-containing protein</fullName>
    </recommendedName>
</protein>
<keyword evidence="3" id="KW-1133">Transmembrane helix</keyword>
<gene>
    <name evidence="5" type="ORF">PoB_007105100</name>
</gene>